<evidence type="ECO:0000256" key="3">
    <source>
        <dbReference type="ARBA" id="ARBA00022692"/>
    </source>
</evidence>
<reference evidence="8 9" key="1">
    <citation type="journal article" date="2018" name="Elife">
        <title>Discovery and characterization of a prevalent human gut bacterial enzyme sufficient for the inactivation of a family of plant toxins.</title>
        <authorList>
            <person name="Koppel N."/>
            <person name="Bisanz J.E."/>
            <person name="Pandelia M.E."/>
            <person name="Turnbaugh P.J."/>
            <person name="Balskus E.P."/>
        </authorList>
    </citation>
    <scope>NUCLEOTIDE SEQUENCE [LARGE SCALE GENOMIC DNA]</scope>
    <source>
        <strain evidence="8 9">OB21 GAM31</strain>
    </source>
</reference>
<accession>A0A369LNG2</accession>
<dbReference type="AlphaFoldDB" id="A0A369LNG2"/>
<evidence type="ECO:0000259" key="7">
    <source>
        <dbReference type="Pfam" id="PF00482"/>
    </source>
</evidence>
<feature type="transmembrane region" description="Helical" evidence="6">
    <location>
        <begin position="120"/>
        <end position="137"/>
    </location>
</feature>
<dbReference type="RefSeq" id="WP_114615178.1">
    <property type="nucleotide sequence ID" value="NZ_PPTO01000004.1"/>
</dbReference>
<evidence type="ECO:0000256" key="4">
    <source>
        <dbReference type="ARBA" id="ARBA00022989"/>
    </source>
</evidence>
<feature type="transmembrane region" description="Helical" evidence="6">
    <location>
        <begin position="143"/>
        <end position="161"/>
    </location>
</feature>
<evidence type="ECO:0000313" key="9">
    <source>
        <dbReference type="Proteomes" id="UP000253975"/>
    </source>
</evidence>
<dbReference type="PANTHER" id="PTHR35007">
    <property type="entry name" value="INTEGRAL MEMBRANE PROTEIN-RELATED"/>
    <property type="match status" value="1"/>
</dbReference>
<name>A0A369LNG2_9ACTN</name>
<dbReference type="EMBL" id="PPTO01000004">
    <property type="protein sequence ID" value="RDB59786.1"/>
    <property type="molecule type" value="Genomic_DNA"/>
</dbReference>
<keyword evidence="3 6" id="KW-0812">Transmembrane</keyword>
<keyword evidence="5 6" id="KW-0472">Membrane</keyword>
<evidence type="ECO:0000256" key="2">
    <source>
        <dbReference type="ARBA" id="ARBA00022475"/>
    </source>
</evidence>
<evidence type="ECO:0000256" key="5">
    <source>
        <dbReference type="ARBA" id="ARBA00023136"/>
    </source>
</evidence>
<keyword evidence="4 6" id="KW-1133">Transmembrane helix</keyword>
<organism evidence="8 9">
    <name type="scientific">Slackia isoflavoniconvertens</name>
    <dbReference type="NCBI Taxonomy" id="572010"/>
    <lineage>
        <taxon>Bacteria</taxon>
        <taxon>Bacillati</taxon>
        <taxon>Actinomycetota</taxon>
        <taxon>Coriobacteriia</taxon>
        <taxon>Eggerthellales</taxon>
        <taxon>Eggerthellaceae</taxon>
        <taxon>Slackia</taxon>
    </lineage>
</organism>
<dbReference type="Gene3D" id="1.20.81.30">
    <property type="entry name" value="Type II secretion system (T2SS), domain F"/>
    <property type="match status" value="1"/>
</dbReference>
<proteinExistence type="predicted"/>
<protein>
    <submittedName>
        <fullName evidence="8">Type II secretion protein F</fullName>
    </submittedName>
</protein>
<evidence type="ECO:0000256" key="1">
    <source>
        <dbReference type="ARBA" id="ARBA00004651"/>
    </source>
</evidence>
<dbReference type="InterPro" id="IPR018076">
    <property type="entry name" value="T2SS_GspF_dom"/>
</dbReference>
<gene>
    <name evidence="8" type="ORF">C1881_03670</name>
</gene>
<dbReference type="PANTHER" id="PTHR35007:SF1">
    <property type="entry name" value="PILUS ASSEMBLY PROTEIN"/>
    <property type="match status" value="1"/>
</dbReference>
<dbReference type="Proteomes" id="UP000253975">
    <property type="component" value="Unassembled WGS sequence"/>
</dbReference>
<dbReference type="InterPro" id="IPR042094">
    <property type="entry name" value="T2SS_GspF_sf"/>
</dbReference>
<dbReference type="Pfam" id="PF00482">
    <property type="entry name" value="T2SSF"/>
    <property type="match status" value="1"/>
</dbReference>
<comment type="caution">
    <text evidence="8">The sequence shown here is derived from an EMBL/GenBank/DDBJ whole genome shotgun (WGS) entry which is preliminary data.</text>
</comment>
<feature type="transmembrane region" description="Helical" evidence="6">
    <location>
        <begin position="319"/>
        <end position="339"/>
    </location>
</feature>
<comment type="subcellular location">
    <subcellularLocation>
        <location evidence="1">Cell membrane</location>
        <topology evidence="1">Multi-pass membrane protein</topology>
    </subcellularLocation>
</comment>
<feature type="transmembrane region" description="Helical" evidence="6">
    <location>
        <begin position="286"/>
        <end position="307"/>
    </location>
</feature>
<keyword evidence="2" id="KW-1003">Cell membrane</keyword>
<evidence type="ECO:0000256" key="6">
    <source>
        <dbReference type="SAM" id="Phobius"/>
    </source>
</evidence>
<sequence length="347" mass="37366">MEAGVFAFVAFVAAFGCAFVVGRSVFLGLERAMAATRGVAYVSQKACVRGAVNGRGAGRFAASRARVRDAVCRMSLYYMRNGVASFLPFGRRIASTPAGQSFRDAARLATRKGVDTTPEGLASLFAASALIFVALLLAVFWSFVVALCALVLFVVVLRVLLTRAIEKERAQLREQVPDALRCMEACMHAGLSLPQTFSEVAQQIDQPARGLFARVSRDLDLGYSMNEALEHFKQVAELPELSFVAMALDVQYACGGSATPVLRSAEESISRDLDLRRSLRVQTAQAKLSAQIVSVMPFALVFVISAVDPAFLRPFFSSAQGVVLLLLAIAMLGGGVLLVRRMLAVEI</sequence>
<feature type="transmembrane region" description="Helical" evidence="6">
    <location>
        <begin position="6"/>
        <end position="29"/>
    </location>
</feature>
<dbReference type="GO" id="GO:0005886">
    <property type="term" value="C:plasma membrane"/>
    <property type="evidence" value="ECO:0007669"/>
    <property type="project" value="UniProtKB-SubCell"/>
</dbReference>
<evidence type="ECO:0000313" key="8">
    <source>
        <dbReference type="EMBL" id="RDB59786.1"/>
    </source>
</evidence>
<feature type="domain" description="Type II secretion system protein GspF" evidence="7">
    <location>
        <begin position="180"/>
        <end position="304"/>
    </location>
</feature>